<name>A0ABD1EL67_HYPHA</name>
<feature type="region of interest" description="Disordered" evidence="1">
    <location>
        <begin position="133"/>
        <end position="159"/>
    </location>
</feature>
<keyword evidence="3" id="KW-1185">Reference proteome</keyword>
<gene>
    <name evidence="2" type="ORF">ABEB36_008230</name>
</gene>
<dbReference type="Proteomes" id="UP001566132">
    <property type="component" value="Unassembled WGS sequence"/>
</dbReference>
<feature type="compositionally biased region" description="Polar residues" evidence="1">
    <location>
        <begin position="134"/>
        <end position="159"/>
    </location>
</feature>
<reference evidence="2 3" key="1">
    <citation type="submission" date="2024-05" db="EMBL/GenBank/DDBJ databases">
        <title>Genetic variation in Jamaican populations of the coffee berry borer (Hypothenemus hampei).</title>
        <authorList>
            <person name="Errbii M."/>
            <person name="Myrie A."/>
        </authorList>
    </citation>
    <scope>NUCLEOTIDE SEQUENCE [LARGE SCALE GENOMIC DNA]</scope>
    <source>
        <strain evidence="2">JA-Hopewell-2020-01-JO</strain>
        <tissue evidence="2">Whole body</tissue>
    </source>
</reference>
<proteinExistence type="predicted"/>
<sequence>MENFRELTEAEVNLEVTGNKSSLASTYTTASRDNVIITSTPTTNERRKRKKLQVNASNTDKMTDQALPVLQPSVGASNDPYITYALNMANELRKYDAQTRAHVKKAISNILFEADMGRIISCPIYGSNLHQHHACSSSSGTSNTVDRFCQTSSRPSSPV</sequence>
<organism evidence="2 3">
    <name type="scientific">Hypothenemus hampei</name>
    <name type="common">Coffee berry borer</name>
    <dbReference type="NCBI Taxonomy" id="57062"/>
    <lineage>
        <taxon>Eukaryota</taxon>
        <taxon>Metazoa</taxon>
        <taxon>Ecdysozoa</taxon>
        <taxon>Arthropoda</taxon>
        <taxon>Hexapoda</taxon>
        <taxon>Insecta</taxon>
        <taxon>Pterygota</taxon>
        <taxon>Neoptera</taxon>
        <taxon>Endopterygota</taxon>
        <taxon>Coleoptera</taxon>
        <taxon>Polyphaga</taxon>
        <taxon>Cucujiformia</taxon>
        <taxon>Curculionidae</taxon>
        <taxon>Scolytinae</taxon>
        <taxon>Hypothenemus</taxon>
    </lineage>
</organism>
<dbReference type="AlphaFoldDB" id="A0ABD1EL67"/>
<evidence type="ECO:0000313" key="3">
    <source>
        <dbReference type="Proteomes" id="UP001566132"/>
    </source>
</evidence>
<accession>A0ABD1EL67</accession>
<comment type="caution">
    <text evidence="2">The sequence shown here is derived from an EMBL/GenBank/DDBJ whole genome shotgun (WGS) entry which is preliminary data.</text>
</comment>
<evidence type="ECO:0000256" key="1">
    <source>
        <dbReference type="SAM" id="MobiDB-lite"/>
    </source>
</evidence>
<evidence type="ECO:0000313" key="2">
    <source>
        <dbReference type="EMBL" id="KAL1497237.1"/>
    </source>
</evidence>
<protein>
    <submittedName>
        <fullName evidence="2">Uncharacterized protein</fullName>
    </submittedName>
</protein>
<dbReference type="EMBL" id="JBDJPC010000006">
    <property type="protein sequence ID" value="KAL1497237.1"/>
    <property type="molecule type" value="Genomic_DNA"/>
</dbReference>